<gene>
    <name evidence="2" type="ORF">IFDJLNFL_4837</name>
    <name evidence="3" type="ORF">MTDSW087_04987</name>
</gene>
<proteinExistence type="predicted"/>
<dbReference type="EMBL" id="CABFVH010000049">
    <property type="protein sequence ID" value="VUF15251.1"/>
    <property type="molecule type" value="Genomic_DNA"/>
</dbReference>
<organism evidence="3 4">
    <name type="scientific">Methylobacterium dankookense</name>
    <dbReference type="NCBI Taxonomy" id="560405"/>
    <lineage>
        <taxon>Bacteria</taxon>
        <taxon>Pseudomonadati</taxon>
        <taxon>Pseudomonadota</taxon>
        <taxon>Alphaproteobacteria</taxon>
        <taxon>Hyphomicrobiales</taxon>
        <taxon>Methylobacteriaceae</taxon>
        <taxon>Methylobacterium</taxon>
    </lineage>
</organism>
<keyword evidence="5" id="KW-1185">Reference proteome</keyword>
<protein>
    <submittedName>
        <fullName evidence="3">Uncharacterized protein</fullName>
    </submittedName>
</protein>
<dbReference type="Proteomes" id="UP000401717">
    <property type="component" value="Unassembled WGS sequence"/>
</dbReference>
<reference evidence="2" key="3">
    <citation type="submission" date="2021-08" db="EMBL/GenBank/DDBJ databases">
        <authorList>
            <person name="Tani A."/>
            <person name="Ola A."/>
            <person name="Ogura Y."/>
            <person name="Katsura K."/>
            <person name="Hayashi T."/>
        </authorList>
    </citation>
    <scope>NUCLEOTIDE SEQUENCE</scope>
    <source>
        <strain evidence="2">DSM 22415</strain>
    </source>
</reference>
<evidence type="ECO:0000256" key="1">
    <source>
        <dbReference type="SAM" id="MobiDB-lite"/>
    </source>
</evidence>
<dbReference type="RefSeq" id="WP_238179568.1">
    <property type="nucleotide sequence ID" value="NZ_BPQI01000176.1"/>
</dbReference>
<evidence type="ECO:0000313" key="5">
    <source>
        <dbReference type="Proteomes" id="UP001055303"/>
    </source>
</evidence>
<feature type="region of interest" description="Disordered" evidence="1">
    <location>
        <begin position="1"/>
        <end position="31"/>
    </location>
</feature>
<reference evidence="2" key="2">
    <citation type="journal article" date="2021" name="Front. Microbiol.">
        <title>Comprehensive Comparative Genomics and Phenotyping of Methylobacterium Species.</title>
        <authorList>
            <person name="Alessa O."/>
            <person name="Ogura Y."/>
            <person name="Fujitani Y."/>
            <person name="Takami H."/>
            <person name="Hayashi T."/>
            <person name="Sahin N."/>
            <person name="Tani A."/>
        </authorList>
    </citation>
    <scope>NUCLEOTIDE SEQUENCE</scope>
    <source>
        <strain evidence="2">DSM 22415</strain>
    </source>
</reference>
<dbReference type="AlphaFoldDB" id="A0A564G6T1"/>
<accession>A0A564G6T1</accession>
<reference evidence="3 4" key="1">
    <citation type="submission" date="2019-06" db="EMBL/GenBank/DDBJ databases">
        <authorList>
            <person name="Rodrigo-Torres L."/>
            <person name="Arahal R. D."/>
            <person name="Lucena T."/>
        </authorList>
    </citation>
    <scope>NUCLEOTIDE SEQUENCE [LARGE SCALE GENOMIC DNA]</scope>
    <source>
        <strain evidence="3 4">SW08-7</strain>
    </source>
</reference>
<dbReference type="EMBL" id="BPQI01000176">
    <property type="protein sequence ID" value="GJD58911.1"/>
    <property type="molecule type" value="Genomic_DNA"/>
</dbReference>
<name>A0A564G6T1_9HYPH</name>
<dbReference type="Proteomes" id="UP001055303">
    <property type="component" value="Unassembled WGS sequence"/>
</dbReference>
<sequence length="69" mass="7279">MSSSASTLRFLVAESETPEAREKRRTSVGRSSGETYLDILRRLAPGAACDRIQPADADASLPLGASLDG</sequence>
<evidence type="ECO:0000313" key="2">
    <source>
        <dbReference type="EMBL" id="GJD58911.1"/>
    </source>
</evidence>
<evidence type="ECO:0000313" key="4">
    <source>
        <dbReference type="Proteomes" id="UP000401717"/>
    </source>
</evidence>
<evidence type="ECO:0000313" key="3">
    <source>
        <dbReference type="EMBL" id="VUF15251.1"/>
    </source>
</evidence>